<organism evidence="1 2">
    <name type="scientific">Vibrio brasiliensis LMG 20546</name>
    <dbReference type="NCBI Taxonomy" id="945543"/>
    <lineage>
        <taxon>Bacteria</taxon>
        <taxon>Pseudomonadati</taxon>
        <taxon>Pseudomonadota</taxon>
        <taxon>Gammaproteobacteria</taxon>
        <taxon>Vibrionales</taxon>
        <taxon>Vibrionaceae</taxon>
        <taxon>Vibrio</taxon>
        <taxon>Vibrio oreintalis group</taxon>
    </lineage>
</organism>
<gene>
    <name evidence="1" type="ORF">VIBR0546_06927</name>
</gene>
<keyword evidence="2" id="KW-1185">Reference proteome</keyword>
<dbReference type="STRING" id="945543.VIBR0546_06927"/>
<protein>
    <submittedName>
        <fullName evidence="1">Uncharacterized protein</fullName>
    </submittedName>
</protein>
<accession>E8LXH3</accession>
<dbReference type="EMBL" id="AEVS01000081">
    <property type="protein sequence ID" value="EGA64584.1"/>
    <property type="molecule type" value="Genomic_DNA"/>
</dbReference>
<name>E8LXH3_9VIBR</name>
<evidence type="ECO:0000313" key="1">
    <source>
        <dbReference type="EMBL" id="EGA64584.1"/>
    </source>
</evidence>
<dbReference type="Proteomes" id="UP000004371">
    <property type="component" value="Unassembled WGS sequence"/>
</dbReference>
<proteinExistence type="predicted"/>
<evidence type="ECO:0000313" key="2">
    <source>
        <dbReference type="Proteomes" id="UP000004371"/>
    </source>
</evidence>
<comment type="caution">
    <text evidence="1">The sequence shown here is derived from an EMBL/GenBank/DDBJ whole genome shotgun (WGS) entry which is preliminary data.</text>
</comment>
<dbReference type="AlphaFoldDB" id="E8LXH3"/>
<sequence length="43" mass="4915">MIPENENELLILDLDSRTAAIFLHRKESVLNSVSDAQVEQVEF</sequence>
<reference evidence="1 2" key="1">
    <citation type="journal article" date="2012" name="Int. J. Syst. Evol. Microbiol.">
        <title>Vibrio caribbeanicus sp. nov., isolated from the marine sponge Scleritoderma cyanea.</title>
        <authorList>
            <person name="Hoffmann M."/>
            <person name="Monday S.R."/>
            <person name="Allard M.W."/>
            <person name="Strain E.A."/>
            <person name="Whittaker P."/>
            <person name="Naum M."/>
            <person name="McCarthy P.J."/>
            <person name="Lopez J.V."/>
            <person name="Fischer M."/>
            <person name="Brown E.W."/>
        </authorList>
    </citation>
    <scope>NUCLEOTIDE SEQUENCE [LARGE SCALE GENOMIC DNA]</scope>
    <source>
        <strain evidence="1 2">LMG 20546</strain>
    </source>
</reference>